<comment type="pathway">
    <text evidence="1">Cell wall biogenesis; cell wall polysaccharide biosynthesis.</text>
</comment>
<dbReference type="Gene3D" id="3.90.550.10">
    <property type="entry name" value="Spore Coat Polysaccharide Biosynthesis Protein SpsA, Chain A"/>
    <property type="match status" value="1"/>
</dbReference>
<gene>
    <name evidence="6" type="ORF">HLB09_02085</name>
</gene>
<dbReference type="PANTHER" id="PTHR43179">
    <property type="entry name" value="RHAMNOSYLTRANSFERASE WBBL"/>
    <property type="match status" value="1"/>
</dbReference>
<reference evidence="6 7" key="1">
    <citation type="submission" date="2020-05" db="EMBL/GenBank/DDBJ databases">
        <title>MicrobeNet Type strains.</title>
        <authorList>
            <person name="Nicholson A.C."/>
        </authorList>
    </citation>
    <scope>NUCLEOTIDE SEQUENCE [LARGE SCALE GENOMIC DNA]</scope>
    <source>
        <strain evidence="6 7">JCM 14547</strain>
    </source>
</reference>
<evidence type="ECO:0000256" key="2">
    <source>
        <dbReference type="ARBA" id="ARBA00006739"/>
    </source>
</evidence>
<accession>A0A849BKR5</accession>
<comment type="caution">
    <text evidence="6">The sequence shown here is derived from an EMBL/GenBank/DDBJ whole genome shotgun (WGS) entry which is preliminary data.</text>
</comment>
<dbReference type="InterPro" id="IPR001173">
    <property type="entry name" value="Glyco_trans_2-like"/>
</dbReference>
<dbReference type="EMBL" id="JABEMA010000011">
    <property type="protein sequence ID" value="NNH21893.1"/>
    <property type="molecule type" value="Genomic_DNA"/>
</dbReference>
<evidence type="ECO:0000313" key="6">
    <source>
        <dbReference type="EMBL" id="NNH21893.1"/>
    </source>
</evidence>
<proteinExistence type="inferred from homology"/>
<feature type="domain" description="Glycosyltransferase 2-like" evidence="5">
    <location>
        <begin position="4"/>
        <end position="158"/>
    </location>
</feature>
<dbReference type="InterPro" id="IPR029044">
    <property type="entry name" value="Nucleotide-diphossugar_trans"/>
</dbReference>
<comment type="similarity">
    <text evidence="2">Belongs to the glycosyltransferase 2 family.</text>
</comment>
<keyword evidence="4 6" id="KW-0808">Transferase</keyword>
<evidence type="ECO:0000256" key="3">
    <source>
        <dbReference type="ARBA" id="ARBA00022676"/>
    </source>
</evidence>
<evidence type="ECO:0000259" key="5">
    <source>
        <dbReference type="Pfam" id="PF00535"/>
    </source>
</evidence>
<protein>
    <submittedName>
        <fullName evidence="6">Glycosyltransferase</fullName>
    </submittedName>
</protein>
<dbReference type="PANTHER" id="PTHR43179:SF12">
    <property type="entry name" value="GALACTOFURANOSYLTRANSFERASE GLFT2"/>
    <property type="match status" value="1"/>
</dbReference>
<dbReference type="Pfam" id="PF00535">
    <property type="entry name" value="Glycos_transf_2"/>
    <property type="match status" value="1"/>
</dbReference>
<dbReference type="RefSeq" id="WP_171201752.1">
    <property type="nucleotide sequence ID" value="NZ_BAAANP010000021.1"/>
</dbReference>
<organism evidence="6 7">
    <name type="scientific">Pseudokineococcus marinus</name>
    <dbReference type="NCBI Taxonomy" id="351215"/>
    <lineage>
        <taxon>Bacteria</taxon>
        <taxon>Bacillati</taxon>
        <taxon>Actinomycetota</taxon>
        <taxon>Actinomycetes</taxon>
        <taxon>Kineosporiales</taxon>
        <taxon>Kineosporiaceae</taxon>
        <taxon>Pseudokineococcus</taxon>
    </lineage>
</organism>
<keyword evidence="3" id="KW-0328">Glycosyltransferase</keyword>
<evidence type="ECO:0000313" key="7">
    <source>
        <dbReference type="Proteomes" id="UP000555552"/>
    </source>
</evidence>
<name>A0A849BKR5_9ACTN</name>
<evidence type="ECO:0000256" key="4">
    <source>
        <dbReference type="ARBA" id="ARBA00022679"/>
    </source>
</evidence>
<dbReference type="GO" id="GO:0016757">
    <property type="term" value="F:glycosyltransferase activity"/>
    <property type="evidence" value="ECO:0007669"/>
    <property type="project" value="UniProtKB-KW"/>
</dbReference>
<dbReference type="AlphaFoldDB" id="A0A849BKR5"/>
<keyword evidence="7" id="KW-1185">Reference proteome</keyword>
<dbReference type="Proteomes" id="UP000555552">
    <property type="component" value="Unassembled WGS sequence"/>
</dbReference>
<dbReference type="SUPFAM" id="SSF53448">
    <property type="entry name" value="Nucleotide-diphospho-sugar transferases"/>
    <property type="match status" value="1"/>
</dbReference>
<sequence>MRTSAVIPVRGLGALVEGCLESLERQSRPLDEVVLVDDAPEPVIPEDSRYDVVRSGGVGPYAARNLGWRAASGDAVLFLDARSRPRPRWAEALVGVLEREGVGLAGGDVVVPPGRSVASRVAALEQPFSVDSYVDRAWYMPYLPTCSLAVRREVLEELDGFAATRSGGDADLCWRAQESGWRLEVARDVLMDWLPRDGYRDYLEQHYRYGRSNTHLRRAWAERGAEQAVATSPLVLARMTGTAVARAAYGLARGRSDRVHYALLEGARVATRLGVRRALAEVPR</sequence>
<evidence type="ECO:0000256" key="1">
    <source>
        <dbReference type="ARBA" id="ARBA00004776"/>
    </source>
</evidence>